<dbReference type="Pfam" id="PF02810">
    <property type="entry name" value="SEC-C"/>
    <property type="match status" value="1"/>
</dbReference>
<dbReference type="RefSeq" id="WP_197722432.1">
    <property type="nucleotide sequence ID" value="NZ_CP134225.1"/>
</dbReference>
<dbReference type="Gene3D" id="3.10.450.50">
    <property type="match status" value="1"/>
</dbReference>
<dbReference type="PANTHER" id="PTHR33747">
    <property type="entry name" value="UPF0225 PROTEIN SCO1677"/>
    <property type="match status" value="1"/>
</dbReference>
<name>A0A2Z6II43_ACIFI</name>
<reference evidence="1 2" key="1">
    <citation type="journal article" date="2018" name="Microbiol. Resour. Announc.">
        <title>Complete Genome Sequence of Acidithiobacillus ferridurans JCM 18981.</title>
        <authorList>
            <person name="Miyauchi T."/>
            <person name="Kouzuma A."/>
            <person name="Abe T."/>
            <person name="Watanabe K."/>
        </authorList>
    </citation>
    <scope>NUCLEOTIDE SEQUENCE [LARGE SCALE GENOMIC DNA]</scope>
    <source>
        <strain evidence="2">ATCC 33020 / DSM 29468 / JCM 18981 / 11Fe</strain>
    </source>
</reference>
<evidence type="ECO:0000313" key="2">
    <source>
        <dbReference type="Proteomes" id="UP000280188"/>
    </source>
</evidence>
<evidence type="ECO:0008006" key="3">
    <source>
        <dbReference type="Google" id="ProtNLM"/>
    </source>
</evidence>
<evidence type="ECO:0000313" key="1">
    <source>
        <dbReference type="EMBL" id="BBF65511.1"/>
    </source>
</evidence>
<dbReference type="AlphaFoldDB" id="A0A2Z6II43"/>
<dbReference type="PANTHER" id="PTHR33747:SF1">
    <property type="entry name" value="ADENYLATE CYCLASE-ASSOCIATED CAP C-TERMINAL DOMAIN-CONTAINING PROTEIN"/>
    <property type="match status" value="1"/>
</dbReference>
<dbReference type="Proteomes" id="UP000280188">
    <property type="component" value="Chromosome"/>
</dbReference>
<sequence>MPSIPAFCDTCGTAFPSGFFFENASNVTLSGNKSGPCPSCGGMGHVPDGVFNFIGNTIEILSAPQRTVKELSRLVQIIHEAKEKQQSNEQVAALIKQELPGLSSLADILPKNRGELYGFLGVVLAAITLLTQSPQPSQNITINVSQVVEQTLVNASTPKQMASQSKKIGRNEPCPCGSGKKYKKCCGTLK</sequence>
<accession>A0A2Z6II43</accession>
<dbReference type="SUPFAM" id="SSF103642">
    <property type="entry name" value="Sec-C motif"/>
    <property type="match status" value="1"/>
</dbReference>
<dbReference type="KEGG" id="afj:AFERRID_17290"/>
<dbReference type="InterPro" id="IPR004027">
    <property type="entry name" value="SEC_C_motif"/>
</dbReference>
<keyword evidence="2" id="KW-1185">Reference proteome</keyword>
<gene>
    <name evidence="1" type="ORF">AFERRID_17290</name>
</gene>
<organism evidence="1 2">
    <name type="scientific">Acidithiobacillus ferridurans</name>
    <dbReference type="NCBI Taxonomy" id="1232575"/>
    <lineage>
        <taxon>Bacteria</taxon>
        <taxon>Pseudomonadati</taxon>
        <taxon>Pseudomonadota</taxon>
        <taxon>Acidithiobacillia</taxon>
        <taxon>Acidithiobacillales</taxon>
        <taxon>Acidithiobacillaceae</taxon>
        <taxon>Acidithiobacillus</taxon>
    </lineage>
</organism>
<proteinExistence type="predicted"/>
<protein>
    <recommendedName>
        <fullName evidence="3">Protein translocase subunit SecA</fullName>
    </recommendedName>
</protein>
<dbReference type="EMBL" id="AP018795">
    <property type="protein sequence ID" value="BBF65511.1"/>
    <property type="molecule type" value="Genomic_DNA"/>
</dbReference>